<proteinExistence type="predicted"/>
<protein>
    <submittedName>
        <fullName evidence="1">Uncharacterized protein</fullName>
    </submittedName>
</protein>
<dbReference type="EMBL" id="CM056742">
    <property type="protein sequence ID" value="KAJ8677054.1"/>
    <property type="molecule type" value="Genomic_DNA"/>
</dbReference>
<evidence type="ECO:0000313" key="2">
    <source>
        <dbReference type="Proteomes" id="UP001239111"/>
    </source>
</evidence>
<dbReference type="Proteomes" id="UP001239111">
    <property type="component" value="Chromosome 2"/>
</dbReference>
<accession>A0ACC2P163</accession>
<comment type="caution">
    <text evidence="1">The sequence shown here is derived from an EMBL/GenBank/DDBJ whole genome shotgun (WGS) entry which is preliminary data.</text>
</comment>
<name>A0ACC2P163_9HYME</name>
<keyword evidence="2" id="KW-1185">Reference proteome</keyword>
<organism evidence="1 2">
    <name type="scientific">Eretmocerus hayati</name>
    <dbReference type="NCBI Taxonomy" id="131215"/>
    <lineage>
        <taxon>Eukaryota</taxon>
        <taxon>Metazoa</taxon>
        <taxon>Ecdysozoa</taxon>
        <taxon>Arthropoda</taxon>
        <taxon>Hexapoda</taxon>
        <taxon>Insecta</taxon>
        <taxon>Pterygota</taxon>
        <taxon>Neoptera</taxon>
        <taxon>Endopterygota</taxon>
        <taxon>Hymenoptera</taxon>
        <taxon>Apocrita</taxon>
        <taxon>Proctotrupomorpha</taxon>
        <taxon>Chalcidoidea</taxon>
        <taxon>Aphelinidae</taxon>
        <taxon>Aphelininae</taxon>
        <taxon>Eretmocerus</taxon>
    </lineage>
</organism>
<reference evidence="1" key="1">
    <citation type="submission" date="2023-04" db="EMBL/GenBank/DDBJ databases">
        <title>A chromosome-level genome assembly of the parasitoid wasp Eretmocerus hayati.</title>
        <authorList>
            <person name="Zhong Y."/>
            <person name="Liu S."/>
            <person name="Liu Y."/>
        </authorList>
    </citation>
    <scope>NUCLEOTIDE SEQUENCE</scope>
    <source>
        <strain evidence="1">ZJU_SS_LIU_2023</strain>
    </source>
</reference>
<evidence type="ECO:0000313" key="1">
    <source>
        <dbReference type="EMBL" id="KAJ8677054.1"/>
    </source>
</evidence>
<sequence length="187" mass="21188">MMFKSITDNAKNLAANAKIEDMSRIFKNHMSGKPDVKNALSGVMASYYIGATTNADGNCQAPEGCYYNYYVNRGRSLRKDGTRTSIRKSTSFASQRIPLSGVSNDALVAHEELRKNSPNRTWEKITADWELTHDIRRDKLSQPSASQNKTKKVRFTYAAKQDENLIQPYMRTYLLLEQPLGILLVMI</sequence>
<gene>
    <name evidence="1" type="ORF">QAD02_012841</name>
</gene>